<dbReference type="PANTHER" id="PTHR10775:SF182">
    <property type="entry name" value="TRANSPOSON, EN_SPM-LIKE, TRANSPOSASE-ASSOCIATED DOMAIN PROTEIN-RELATED"/>
    <property type="match status" value="1"/>
</dbReference>
<evidence type="ECO:0000313" key="1">
    <source>
        <dbReference type="EMBL" id="KAK9160553.1"/>
    </source>
</evidence>
<gene>
    <name evidence="1" type="ORF">Syun_006894</name>
</gene>
<dbReference type="AlphaFoldDB" id="A0AAP0PY32"/>
<keyword evidence="2" id="KW-1185">Reference proteome</keyword>
<protein>
    <submittedName>
        <fullName evidence="1">Uncharacterized protein</fullName>
    </submittedName>
</protein>
<sequence length="104" mass="12379">MKVTKIGASAKNAEIAKGWRKRSIFWDLSYWKKNLIRHNLDVMHIKKNVFDNIFNFIISVPKKIKDNVKLRQDVRKICYRPSLHMDEVSKKYPLACYTIDNPKK</sequence>
<evidence type="ECO:0000313" key="2">
    <source>
        <dbReference type="Proteomes" id="UP001420932"/>
    </source>
</evidence>
<proteinExistence type="predicted"/>
<reference evidence="1 2" key="1">
    <citation type="submission" date="2024-01" db="EMBL/GenBank/DDBJ databases">
        <title>Genome assemblies of Stephania.</title>
        <authorList>
            <person name="Yang L."/>
        </authorList>
    </citation>
    <scope>NUCLEOTIDE SEQUENCE [LARGE SCALE GENOMIC DNA]</scope>
    <source>
        <strain evidence="1">YNDBR</strain>
        <tissue evidence="1">Leaf</tissue>
    </source>
</reference>
<dbReference type="Proteomes" id="UP001420932">
    <property type="component" value="Unassembled WGS sequence"/>
</dbReference>
<comment type="caution">
    <text evidence="1">The sequence shown here is derived from an EMBL/GenBank/DDBJ whole genome shotgun (WGS) entry which is preliminary data.</text>
</comment>
<name>A0AAP0PY32_9MAGN</name>
<organism evidence="1 2">
    <name type="scientific">Stephania yunnanensis</name>
    <dbReference type="NCBI Taxonomy" id="152371"/>
    <lineage>
        <taxon>Eukaryota</taxon>
        <taxon>Viridiplantae</taxon>
        <taxon>Streptophyta</taxon>
        <taxon>Embryophyta</taxon>
        <taxon>Tracheophyta</taxon>
        <taxon>Spermatophyta</taxon>
        <taxon>Magnoliopsida</taxon>
        <taxon>Ranunculales</taxon>
        <taxon>Menispermaceae</taxon>
        <taxon>Menispermoideae</taxon>
        <taxon>Cissampelideae</taxon>
        <taxon>Stephania</taxon>
    </lineage>
</organism>
<dbReference type="PANTHER" id="PTHR10775">
    <property type="entry name" value="OS08G0208400 PROTEIN"/>
    <property type="match status" value="1"/>
</dbReference>
<dbReference type="EMBL" id="JBBNAF010000003">
    <property type="protein sequence ID" value="KAK9160553.1"/>
    <property type="molecule type" value="Genomic_DNA"/>
</dbReference>
<accession>A0AAP0PY32</accession>